<organism evidence="2 3">
    <name type="scientific">Olea europaea subsp. europaea</name>
    <dbReference type="NCBI Taxonomy" id="158383"/>
    <lineage>
        <taxon>Eukaryota</taxon>
        <taxon>Viridiplantae</taxon>
        <taxon>Streptophyta</taxon>
        <taxon>Embryophyta</taxon>
        <taxon>Tracheophyta</taxon>
        <taxon>Spermatophyta</taxon>
        <taxon>Magnoliopsida</taxon>
        <taxon>eudicotyledons</taxon>
        <taxon>Gunneridae</taxon>
        <taxon>Pentapetalae</taxon>
        <taxon>asterids</taxon>
        <taxon>lamiids</taxon>
        <taxon>Lamiales</taxon>
        <taxon>Oleaceae</taxon>
        <taxon>Oleeae</taxon>
        <taxon>Olea</taxon>
    </lineage>
</organism>
<gene>
    <name evidence="2" type="ORF">OLEA9_A086199</name>
</gene>
<dbReference type="InterPro" id="IPR029000">
    <property type="entry name" value="Cyclophilin-like_dom_sf"/>
</dbReference>
<dbReference type="InterPro" id="IPR002130">
    <property type="entry name" value="Cyclophilin-type_PPIase_dom"/>
</dbReference>
<dbReference type="Pfam" id="PF00160">
    <property type="entry name" value="Pro_isomerase"/>
    <property type="match status" value="1"/>
</dbReference>
<evidence type="ECO:0000259" key="1">
    <source>
        <dbReference type="Pfam" id="PF00160"/>
    </source>
</evidence>
<sequence>EAPVKRVGHTNMGLGLWQMLGRTLMVHKFSSVTTTWLDGCHVVFGKVLSGIDVVYKTEAECN</sequence>
<dbReference type="Proteomes" id="UP000594638">
    <property type="component" value="Unassembled WGS sequence"/>
</dbReference>
<feature type="domain" description="PPIase cyclophilin-type" evidence="1">
    <location>
        <begin position="33"/>
        <end position="58"/>
    </location>
</feature>
<dbReference type="GO" id="GO:0003755">
    <property type="term" value="F:peptidyl-prolyl cis-trans isomerase activity"/>
    <property type="evidence" value="ECO:0007669"/>
    <property type="project" value="InterPro"/>
</dbReference>
<evidence type="ECO:0000313" key="2">
    <source>
        <dbReference type="EMBL" id="CAA2958853.1"/>
    </source>
</evidence>
<reference evidence="2 3" key="1">
    <citation type="submission" date="2019-12" db="EMBL/GenBank/DDBJ databases">
        <authorList>
            <person name="Alioto T."/>
            <person name="Alioto T."/>
            <person name="Gomez Garrido J."/>
        </authorList>
    </citation>
    <scope>NUCLEOTIDE SEQUENCE [LARGE SCALE GENOMIC DNA]</scope>
</reference>
<accession>A0A8S0Q0X5</accession>
<keyword evidence="3" id="KW-1185">Reference proteome</keyword>
<dbReference type="EMBL" id="CACTIH010000289">
    <property type="protein sequence ID" value="CAA2958853.1"/>
    <property type="molecule type" value="Genomic_DNA"/>
</dbReference>
<dbReference type="OrthoDB" id="193499at2759"/>
<dbReference type="Gramene" id="OE9A086199T1">
    <property type="protein sequence ID" value="OE9A086199C1"/>
    <property type="gene ID" value="OE9A086199"/>
</dbReference>
<dbReference type="Gene3D" id="2.40.100.10">
    <property type="entry name" value="Cyclophilin-like"/>
    <property type="match status" value="1"/>
</dbReference>
<dbReference type="AlphaFoldDB" id="A0A8S0Q0X5"/>
<feature type="non-terminal residue" evidence="2">
    <location>
        <position position="62"/>
    </location>
</feature>
<comment type="caution">
    <text evidence="2">The sequence shown here is derived from an EMBL/GenBank/DDBJ whole genome shotgun (WGS) entry which is preliminary data.</text>
</comment>
<dbReference type="SUPFAM" id="SSF50891">
    <property type="entry name" value="Cyclophilin-like"/>
    <property type="match status" value="1"/>
</dbReference>
<evidence type="ECO:0000313" key="3">
    <source>
        <dbReference type="Proteomes" id="UP000594638"/>
    </source>
</evidence>
<keyword evidence="2" id="KW-0413">Isomerase</keyword>
<protein>
    <submittedName>
        <fullName evidence="2">Peptidyl-prolyl cis-trans isomerase, microsomal</fullName>
    </submittedName>
</protein>
<proteinExistence type="predicted"/>
<name>A0A8S0Q0X5_OLEEU</name>